<feature type="transmembrane region" description="Helical" evidence="2">
    <location>
        <begin position="205"/>
        <end position="228"/>
    </location>
</feature>
<feature type="compositionally biased region" description="Gly residues" evidence="1">
    <location>
        <begin position="343"/>
        <end position="361"/>
    </location>
</feature>
<sequence length="417" mass="42471">MTNKLALALIFLSASLALLNSLASNNRSRLFMHLLMCGLCFGAIKDYGGGGLAWQGYNLLRTGWSAAYSASSTIGQNMLNANFLKDTNLLASKTLEYLAVNSEMRLQRTLQAGRTLNPMESPESLQATYDAVAEEKKRQFSESQSFLGGSLASVGYYLTIGLFSVFGIIIYSSGFLVLIIGIMLPIGVAITSFGRSNLMAGMGVLGLGSVATIAVLPIVVGLVTKAMLTSPIQTLSSSLNFTIDQGRSEITTLSAAVDRCGWDVVCQGKTAATSAVFNAFGIGGDMIIGLGLAFFAVMAAFAVAMTQLRRVPALIMQVIGAGGGGESTGAWQKGKDNFSLPSTGGGKGGAGPSSSGGGGGAVVMQEGKGQALAAGASKVHPAAAVTVKAIQVTNKGSGGGGALPSSGGGPKALPPSK</sequence>
<feature type="transmembrane region" description="Helical" evidence="2">
    <location>
        <begin position="146"/>
        <end position="169"/>
    </location>
</feature>
<evidence type="ECO:0000256" key="2">
    <source>
        <dbReference type="SAM" id="Phobius"/>
    </source>
</evidence>
<evidence type="ECO:0000256" key="1">
    <source>
        <dbReference type="SAM" id="MobiDB-lite"/>
    </source>
</evidence>
<feature type="transmembrane region" description="Helical" evidence="2">
    <location>
        <begin position="286"/>
        <end position="306"/>
    </location>
</feature>
<feature type="transmembrane region" description="Helical" evidence="2">
    <location>
        <begin position="175"/>
        <end position="193"/>
    </location>
</feature>
<keyword evidence="2" id="KW-0812">Transmembrane</keyword>
<keyword evidence="2" id="KW-0472">Membrane</keyword>
<evidence type="ECO:0000313" key="3">
    <source>
        <dbReference type="EMBL" id="MFC5849145.1"/>
    </source>
</evidence>
<protein>
    <recommendedName>
        <fullName evidence="5">TrbL/VirB6 plasmid conjugal transfer protein</fullName>
    </recommendedName>
</protein>
<evidence type="ECO:0000313" key="4">
    <source>
        <dbReference type="Proteomes" id="UP001595979"/>
    </source>
</evidence>
<evidence type="ECO:0008006" key="5">
    <source>
        <dbReference type="Google" id="ProtNLM"/>
    </source>
</evidence>
<keyword evidence="2" id="KW-1133">Transmembrane helix</keyword>
<feature type="region of interest" description="Disordered" evidence="1">
    <location>
        <begin position="325"/>
        <end position="362"/>
    </location>
</feature>
<keyword evidence="4" id="KW-1185">Reference proteome</keyword>
<feature type="region of interest" description="Disordered" evidence="1">
    <location>
        <begin position="395"/>
        <end position="417"/>
    </location>
</feature>
<name>A0ABW1DLY9_9DEIO</name>
<organism evidence="3 4">
    <name type="scientific">Deinococcus petrolearius</name>
    <dbReference type="NCBI Taxonomy" id="1751295"/>
    <lineage>
        <taxon>Bacteria</taxon>
        <taxon>Thermotogati</taxon>
        <taxon>Deinococcota</taxon>
        <taxon>Deinococci</taxon>
        <taxon>Deinococcales</taxon>
        <taxon>Deinococcaceae</taxon>
        <taxon>Deinococcus</taxon>
    </lineage>
</organism>
<dbReference type="Proteomes" id="UP001595979">
    <property type="component" value="Unassembled WGS sequence"/>
</dbReference>
<dbReference type="EMBL" id="JBHSOH010000015">
    <property type="protein sequence ID" value="MFC5849145.1"/>
    <property type="molecule type" value="Genomic_DNA"/>
</dbReference>
<reference evidence="4" key="1">
    <citation type="journal article" date="2019" name="Int. J. Syst. Evol. Microbiol.">
        <title>The Global Catalogue of Microorganisms (GCM) 10K type strain sequencing project: providing services to taxonomists for standard genome sequencing and annotation.</title>
        <authorList>
            <consortium name="The Broad Institute Genomics Platform"/>
            <consortium name="The Broad Institute Genome Sequencing Center for Infectious Disease"/>
            <person name="Wu L."/>
            <person name="Ma J."/>
        </authorList>
    </citation>
    <scope>NUCLEOTIDE SEQUENCE [LARGE SCALE GENOMIC DNA]</scope>
    <source>
        <strain evidence="4">CGMCC 1.15053</strain>
    </source>
</reference>
<feature type="compositionally biased region" description="Gly residues" evidence="1">
    <location>
        <begin position="396"/>
        <end position="410"/>
    </location>
</feature>
<accession>A0ABW1DLY9</accession>
<dbReference type="RefSeq" id="WP_380049910.1">
    <property type="nucleotide sequence ID" value="NZ_JBHSOH010000015.1"/>
</dbReference>
<proteinExistence type="predicted"/>
<gene>
    <name evidence="3" type="ORF">ACFPQ6_12585</name>
</gene>
<comment type="caution">
    <text evidence="3">The sequence shown here is derived from an EMBL/GenBank/DDBJ whole genome shotgun (WGS) entry which is preliminary data.</text>
</comment>